<dbReference type="Gene3D" id="2.40.330.10">
    <property type="entry name" value="DNA-binding pseudobarrel domain"/>
    <property type="match status" value="3"/>
</dbReference>
<keyword evidence="2" id="KW-0805">Transcription regulation</keyword>
<feature type="compositionally biased region" description="Basic and acidic residues" evidence="6">
    <location>
        <begin position="132"/>
        <end position="147"/>
    </location>
</feature>
<protein>
    <recommendedName>
        <fullName evidence="7">TF-B3 domain-containing protein</fullName>
    </recommendedName>
</protein>
<dbReference type="InterPro" id="IPR044837">
    <property type="entry name" value="REM16-like"/>
</dbReference>
<dbReference type="SMART" id="SM01019">
    <property type="entry name" value="B3"/>
    <property type="match status" value="3"/>
</dbReference>
<evidence type="ECO:0000313" key="9">
    <source>
        <dbReference type="Proteomes" id="UP001472677"/>
    </source>
</evidence>
<reference evidence="8 9" key="1">
    <citation type="journal article" date="2024" name="G3 (Bethesda)">
        <title>Genome assembly of Hibiscus sabdariffa L. provides insights into metabolisms of medicinal natural products.</title>
        <authorList>
            <person name="Kim T."/>
        </authorList>
    </citation>
    <scope>NUCLEOTIDE SEQUENCE [LARGE SCALE GENOMIC DNA]</scope>
    <source>
        <strain evidence="8">TK-2024</strain>
        <tissue evidence="8">Old leaves</tissue>
    </source>
</reference>
<feature type="domain" description="TF-B3" evidence="7">
    <location>
        <begin position="344"/>
        <end position="443"/>
    </location>
</feature>
<evidence type="ECO:0000256" key="4">
    <source>
        <dbReference type="ARBA" id="ARBA00023163"/>
    </source>
</evidence>
<keyword evidence="3" id="KW-0238">DNA-binding</keyword>
<dbReference type="Pfam" id="PF02362">
    <property type="entry name" value="B3"/>
    <property type="match status" value="3"/>
</dbReference>
<feature type="compositionally biased region" description="Acidic residues" evidence="6">
    <location>
        <begin position="148"/>
        <end position="157"/>
    </location>
</feature>
<dbReference type="SUPFAM" id="SSF101936">
    <property type="entry name" value="DNA-binding pseudobarrel domain"/>
    <property type="match status" value="3"/>
</dbReference>
<dbReference type="PANTHER" id="PTHR31391">
    <property type="entry name" value="B3 DOMAIN-CONTAINING PROTEIN OS11G0197600-RELATED"/>
    <property type="match status" value="1"/>
</dbReference>
<sequence length="568" mass="64145">MEDDDSMFTPKAYYFFKIVLESTIRNKKLGIPKKFLRKYGNELTSSVLLTVPSGDTWHVELTNSDGAVWLQNGWQEFSEFYSLKMGHFLVFKYEGNGKFLVLIFDTSASEIKYPCKETRKKIPGASYSKPWKKPETSKKDKNKKECEDLSSDEEDLQSEVSGDELAFGASELYAKALLRASAFKSENPFFIVTMQPSYIEVRRNCGPKMCIPKDFTLKFLTEKTGDLTLCNSDGKIWYARYHRYITGHKYTRAIINIGWKPFMQDNNLKAGDVCVFELISQTEIKLNVIIYRARQDASGSSPLGSSAPESTESKHHSSKRSMTCNEKAIAMQRASNFKSKNPFFKVVMQHTYLTIRNSLNVPYKFVKSYLDKEKNEAVLQVADGRTWTVRLAINVVTGGQHKAEFYPLKTFAQDNNLEVGDVCVFELINHHENSFKVSIFSAARGATSSLSAQVGDAKASQVASKTCLVPRIEAGDDFGNCSTSTKAPQAEFQDPASESIVHLEHQEEVMPSKYICNTMSLHISRKYLTNGSGDVTLCILENGKTWLRRYLCEATETRGIDDVFASLR</sequence>
<dbReference type="CDD" id="cd10017">
    <property type="entry name" value="B3_DNA"/>
    <property type="match status" value="3"/>
</dbReference>
<dbReference type="Proteomes" id="UP001472677">
    <property type="component" value="Unassembled WGS sequence"/>
</dbReference>
<name>A0ABR2CDJ5_9ROSI</name>
<dbReference type="PANTHER" id="PTHR31391:SF106">
    <property type="entry name" value="B3 DOMAIN-CONTAINING PROTEIN OS01G0723500"/>
    <property type="match status" value="1"/>
</dbReference>
<evidence type="ECO:0000256" key="6">
    <source>
        <dbReference type="SAM" id="MobiDB-lite"/>
    </source>
</evidence>
<dbReference type="InterPro" id="IPR015300">
    <property type="entry name" value="DNA-bd_pseudobarrel_sf"/>
</dbReference>
<comment type="subcellular location">
    <subcellularLocation>
        <location evidence="1">Nucleus</location>
    </subcellularLocation>
</comment>
<dbReference type="InterPro" id="IPR003340">
    <property type="entry name" value="B3_DNA-bd"/>
</dbReference>
<evidence type="ECO:0000256" key="3">
    <source>
        <dbReference type="ARBA" id="ARBA00023125"/>
    </source>
</evidence>
<proteinExistence type="predicted"/>
<dbReference type="PROSITE" id="PS50863">
    <property type="entry name" value="B3"/>
    <property type="match status" value="3"/>
</dbReference>
<accession>A0ABR2CDJ5</accession>
<evidence type="ECO:0000256" key="5">
    <source>
        <dbReference type="ARBA" id="ARBA00023242"/>
    </source>
</evidence>
<keyword evidence="4" id="KW-0804">Transcription</keyword>
<evidence type="ECO:0000256" key="1">
    <source>
        <dbReference type="ARBA" id="ARBA00004123"/>
    </source>
</evidence>
<gene>
    <name evidence="8" type="ORF">V6N12_016425</name>
</gene>
<keyword evidence="5" id="KW-0539">Nucleus</keyword>
<keyword evidence="9" id="KW-1185">Reference proteome</keyword>
<feature type="region of interest" description="Disordered" evidence="6">
    <location>
        <begin position="126"/>
        <end position="157"/>
    </location>
</feature>
<evidence type="ECO:0000256" key="2">
    <source>
        <dbReference type="ARBA" id="ARBA00023015"/>
    </source>
</evidence>
<feature type="domain" description="TF-B3" evidence="7">
    <location>
        <begin position="211"/>
        <end position="294"/>
    </location>
</feature>
<feature type="region of interest" description="Disordered" evidence="6">
    <location>
        <begin position="297"/>
        <end position="322"/>
    </location>
</feature>
<evidence type="ECO:0000313" key="8">
    <source>
        <dbReference type="EMBL" id="KAK8517580.1"/>
    </source>
</evidence>
<feature type="compositionally biased region" description="Low complexity" evidence="6">
    <location>
        <begin position="297"/>
        <end position="310"/>
    </location>
</feature>
<feature type="domain" description="TF-B3" evidence="7">
    <location>
        <begin position="14"/>
        <end position="107"/>
    </location>
</feature>
<comment type="caution">
    <text evidence="8">The sequence shown here is derived from an EMBL/GenBank/DDBJ whole genome shotgun (WGS) entry which is preliminary data.</text>
</comment>
<evidence type="ECO:0000259" key="7">
    <source>
        <dbReference type="PROSITE" id="PS50863"/>
    </source>
</evidence>
<organism evidence="8 9">
    <name type="scientific">Hibiscus sabdariffa</name>
    <name type="common">roselle</name>
    <dbReference type="NCBI Taxonomy" id="183260"/>
    <lineage>
        <taxon>Eukaryota</taxon>
        <taxon>Viridiplantae</taxon>
        <taxon>Streptophyta</taxon>
        <taxon>Embryophyta</taxon>
        <taxon>Tracheophyta</taxon>
        <taxon>Spermatophyta</taxon>
        <taxon>Magnoliopsida</taxon>
        <taxon>eudicotyledons</taxon>
        <taxon>Gunneridae</taxon>
        <taxon>Pentapetalae</taxon>
        <taxon>rosids</taxon>
        <taxon>malvids</taxon>
        <taxon>Malvales</taxon>
        <taxon>Malvaceae</taxon>
        <taxon>Malvoideae</taxon>
        <taxon>Hibiscus</taxon>
    </lineage>
</organism>
<dbReference type="EMBL" id="JBBPBM010000055">
    <property type="protein sequence ID" value="KAK8517580.1"/>
    <property type="molecule type" value="Genomic_DNA"/>
</dbReference>